<evidence type="ECO:0000313" key="1">
    <source>
        <dbReference type="EMBL" id="CAK1552639.1"/>
    </source>
</evidence>
<dbReference type="EMBL" id="CAVLEF010000156">
    <property type="protein sequence ID" value="CAK1552639.1"/>
    <property type="molecule type" value="Genomic_DNA"/>
</dbReference>
<dbReference type="AlphaFoldDB" id="A0AAV1JX27"/>
<sequence>MFLIFEYSDVFTSVNRLQKCKHTFGEMDPSRRQRTQTKATAEEQALDQIARELGQLRVNRAGGWRGFVPTGSEGDSGVNDRHSFVCDRERTYLASVNFPQLHKTNRRNVFLNFG</sequence>
<reference evidence="1 2" key="1">
    <citation type="submission" date="2023-11" db="EMBL/GenBank/DDBJ databases">
        <authorList>
            <person name="Okamura Y."/>
        </authorList>
    </citation>
    <scope>NUCLEOTIDE SEQUENCE [LARGE SCALE GENOMIC DNA]</scope>
</reference>
<organism evidence="1 2">
    <name type="scientific">Leptosia nina</name>
    <dbReference type="NCBI Taxonomy" id="320188"/>
    <lineage>
        <taxon>Eukaryota</taxon>
        <taxon>Metazoa</taxon>
        <taxon>Ecdysozoa</taxon>
        <taxon>Arthropoda</taxon>
        <taxon>Hexapoda</taxon>
        <taxon>Insecta</taxon>
        <taxon>Pterygota</taxon>
        <taxon>Neoptera</taxon>
        <taxon>Endopterygota</taxon>
        <taxon>Lepidoptera</taxon>
        <taxon>Glossata</taxon>
        <taxon>Ditrysia</taxon>
        <taxon>Papilionoidea</taxon>
        <taxon>Pieridae</taxon>
        <taxon>Pierinae</taxon>
        <taxon>Leptosia</taxon>
    </lineage>
</organism>
<comment type="caution">
    <text evidence="1">The sequence shown here is derived from an EMBL/GenBank/DDBJ whole genome shotgun (WGS) entry which is preliminary data.</text>
</comment>
<dbReference type="Proteomes" id="UP001497472">
    <property type="component" value="Unassembled WGS sequence"/>
</dbReference>
<keyword evidence="2" id="KW-1185">Reference proteome</keyword>
<gene>
    <name evidence="1" type="ORF">LNINA_LOCUS11671</name>
</gene>
<proteinExistence type="predicted"/>
<accession>A0AAV1JX27</accession>
<name>A0AAV1JX27_9NEOP</name>
<protein>
    <submittedName>
        <fullName evidence="1">Uncharacterized protein</fullName>
    </submittedName>
</protein>
<evidence type="ECO:0000313" key="2">
    <source>
        <dbReference type="Proteomes" id="UP001497472"/>
    </source>
</evidence>